<dbReference type="Pfam" id="PF08546">
    <property type="entry name" value="ApbA_C"/>
    <property type="match status" value="1"/>
</dbReference>
<keyword evidence="2 4" id="KW-0521">NADP</keyword>
<comment type="similarity">
    <text evidence="1 4">Belongs to the ketopantoate reductase family.</text>
</comment>
<evidence type="ECO:0000259" key="6">
    <source>
        <dbReference type="Pfam" id="PF08546"/>
    </source>
</evidence>
<dbReference type="PANTHER" id="PTHR21708:SF26">
    <property type="entry name" value="2-DEHYDROPANTOATE 2-REDUCTASE"/>
    <property type="match status" value="1"/>
</dbReference>
<dbReference type="SUPFAM" id="SSF48179">
    <property type="entry name" value="6-phosphogluconate dehydrogenase C-terminal domain-like"/>
    <property type="match status" value="1"/>
</dbReference>
<keyword evidence="4" id="KW-0566">Pantothenate biosynthesis</keyword>
<dbReference type="InterPro" id="IPR008927">
    <property type="entry name" value="6-PGluconate_DH-like_C_sf"/>
</dbReference>
<gene>
    <name evidence="7" type="ORF">GCM10009799_46410</name>
</gene>
<sequence length="316" mass="33204">MTDQKDLKDFTILGPGGVGGVLAGLLARGAPGNGDDGDHGRRVRVVASESTARRITADGLRVESEAFGDFTAHPEARAELTKRTDVLFVTVKATTLDAALERISADAVEDALIVPLLNGFEHVDILRSRFPRAHVVAASILVAASRPSPGRVQHTGSVTSVEMAGPAAVADRIDALAAALRTAGITADILDSEDRVLWKKYSFLLPAALVCAHTRLPIGEARVTHRATMAGIVDEARAVAAARGVTIDPDEVLKVADSRPAHVKPSLLFDRENGYPMEIDALGGALLRAARDAGIDTPVTARVVADLEAVDNARTA</sequence>
<comment type="function">
    <text evidence="4">Catalyzes the NADPH-dependent reduction of ketopantoate into pantoic acid.</text>
</comment>
<dbReference type="Proteomes" id="UP001501585">
    <property type="component" value="Unassembled WGS sequence"/>
</dbReference>
<comment type="caution">
    <text evidence="7">The sequence shown here is derived from an EMBL/GenBank/DDBJ whole genome shotgun (WGS) entry which is preliminary data.</text>
</comment>
<evidence type="ECO:0000256" key="3">
    <source>
        <dbReference type="ARBA" id="ARBA00023002"/>
    </source>
</evidence>
<organism evidence="7 8">
    <name type="scientific">Nocardiopsis rhodophaea</name>
    <dbReference type="NCBI Taxonomy" id="280238"/>
    <lineage>
        <taxon>Bacteria</taxon>
        <taxon>Bacillati</taxon>
        <taxon>Actinomycetota</taxon>
        <taxon>Actinomycetes</taxon>
        <taxon>Streptosporangiales</taxon>
        <taxon>Nocardiopsidaceae</taxon>
        <taxon>Nocardiopsis</taxon>
    </lineage>
</organism>
<dbReference type="Gene3D" id="3.40.50.720">
    <property type="entry name" value="NAD(P)-binding Rossmann-like Domain"/>
    <property type="match status" value="1"/>
</dbReference>
<feature type="domain" description="Ketopantoate reductase N-terminal" evidence="5">
    <location>
        <begin position="11"/>
        <end position="157"/>
    </location>
</feature>
<dbReference type="Pfam" id="PF02558">
    <property type="entry name" value="ApbA"/>
    <property type="match status" value="1"/>
</dbReference>
<dbReference type="RefSeq" id="WP_344165231.1">
    <property type="nucleotide sequence ID" value="NZ_BAAAPC010000025.1"/>
</dbReference>
<comment type="pathway">
    <text evidence="4">Cofactor biosynthesis; (R)-pantothenate biosynthesis; (R)-pantoate from 3-methyl-2-oxobutanoate: step 2/2.</text>
</comment>
<evidence type="ECO:0000259" key="5">
    <source>
        <dbReference type="Pfam" id="PF02558"/>
    </source>
</evidence>
<protein>
    <recommendedName>
        <fullName evidence="4">2-dehydropantoate 2-reductase</fullName>
        <ecNumber evidence="4">1.1.1.169</ecNumber>
    </recommendedName>
    <alternativeName>
        <fullName evidence="4">Ketopantoate reductase</fullName>
    </alternativeName>
</protein>
<evidence type="ECO:0000256" key="1">
    <source>
        <dbReference type="ARBA" id="ARBA00007870"/>
    </source>
</evidence>
<evidence type="ECO:0000313" key="7">
    <source>
        <dbReference type="EMBL" id="GAA2012778.1"/>
    </source>
</evidence>
<dbReference type="InterPro" id="IPR036291">
    <property type="entry name" value="NAD(P)-bd_dom_sf"/>
</dbReference>
<accession>A0ABP5F4M9</accession>
<dbReference type="EMBL" id="BAAAPC010000025">
    <property type="protein sequence ID" value="GAA2012778.1"/>
    <property type="molecule type" value="Genomic_DNA"/>
</dbReference>
<dbReference type="InterPro" id="IPR013328">
    <property type="entry name" value="6PGD_dom2"/>
</dbReference>
<comment type="catalytic activity">
    <reaction evidence="4">
        <text>(R)-pantoate + NADP(+) = 2-dehydropantoate + NADPH + H(+)</text>
        <dbReference type="Rhea" id="RHEA:16233"/>
        <dbReference type="ChEBI" id="CHEBI:11561"/>
        <dbReference type="ChEBI" id="CHEBI:15378"/>
        <dbReference type="ChEBI" id="CHEBI:15980"/>
        <dbReference type="ChEBI" id="CHEBI:57783"/>
        <dbReference type="ChEBI" id="CHEBI:58349"/>
        <dbReference type="EC" id="1.1.1.169"/>
    </reaction>
</comment>
<name>A0ABP5F4M9_9ACTN</name>
<evidence type="ECO:0000313" key="8">
    <source>
        <dbReference type="Proteomes" id="UP001501585"/>
    </source>
</evidence>
<dbReference type="InterPro" id="IPR013332">
    <property type="entry name" value="KPR_N"/>
</dbReference>
<feature type="domain" description="Ketopantoate reductase C-terminal" evidence="6">
    <location>
        <begin position="196"/>
        <end position="307"/>
    </location>
</feature>
<reference evidence="8" key="1">
    <citation type="journal article" date="2019" name="Int. J. Syst. Evol. Microbiol.">
        <title>The Global Catalogue of Microorganisms (GCM) 10K type strain sequencing project: providing services to taxonomists for standard genome sequencing and annotation.</title>
        <authorList>
            <consortium name="The Broad Institute Genomics Platform"/>
            <consortium name="The Broad Institute Genome Sequencing Center for Infectious Disease"/>
            <person name="Wu L."/>
            <person name="Ma J."/>
        </authorList>
    </citation>
    <scope>NUCLEOTIDE SEQUENCE [LARGE SCALE GENOMIC DNA]</scope>
    <source>
        <strain evidence="8">JCM 15313</strain>
    </source>
</reference>
<proteinExistence type="inferred from homology"/>
<dbReference type="InterPro" id="IPR003710">
    <property type="entry name" value="ApbA"/>
</dbReference>
<dbReference type="SUPFAM" id="SSF51735">
    <property type="entry name" value="NAD(P)-binding Rossmann-fold domains"/>
    <property type="match status" value="1"/>
</dbReference>
<dbReference type="NCBIfam" id="TIGR00745">
    <property type="entry name" value="apbA_panE"/>
    <property type="match status" value="1"/>
</dbReference>
<evidence type="ECO:0000256" key="2">
    <source>
        <dbReference type="ARBA" id="ARBA00022857"/>
    </source>
</evidence>
<dbReference type="InterPro" id="IPR013752">
    <property type="entry name" value="KPA_reductase"/>
</dbReference>
<dbReference type="PANTHER" id="PTHR21708">
    <property type="entry name" value="PROBABLE 2-DEHYDROPANTOATE 2-REDUCTASE"/>
    <property type="match status" value="1"/>
</dbReference>
<keyword evidence="3 4" id="KW-0560">Oxidoreductase</keyword>
<dbReference type="Gene3D" id="1.10.1040.10">
    <property type="entry name" value="N-(1-d-carboxylethyl)-l-norvaline Dehydrogenase, domain 2"/>
    <property type="match status" value="1"/>
</dbReference>
<dbReference type="EC" id="1.1.1.169" evidence="4"/>
<dbReference type="InterPro" id="IPR051402">
    <property type="entry name" value="KPR-Related"/>
</dbReference>
<keyword evidence="8" id="KW-1185">Reference proteome</keyword>
<evidence type="ECO:0000256" key="4">
    <source>
        <dbReference type="RuleBase" id="RU362068"/>
    </source>
</evidence>